<keyword evidence="3" id="KW-1185">Reference proteome</keyword>
<feature type="region of interest" description="Disordered" evidence="1">
    <location>
        <begin position="1"/>
        <end position="20"/>
    </location>
</feature>
<proteinExistence type="predicted"/>
<accession>A0A9W8IZE4</accession>
<dbReference type="Proteomes" id="UP001140091">
    <property type="component" value="Unassembled WGS sequence"/>
</dbReference>
<evidence type="ECO:0000313" key="2">
    <source>
        <dbReference type="EMBL" id="KAJ2925512.1"/>
    </source>
</evidence>
<organism evidence="2 3">
    <name type="scientific">Candolleomyces eurysporus</name>
    <dbReference type="NCBI Taxonomy" id="2828524"/>
    <lineage>
        <taxon>Eukaryota</taxon>
        <taxon>Fungi</taxon>
        <taxon>Dikarya</taxon>
        <taxon>Basidiomycota</taxon>
        <taxon>Agaricomycotina</taxon>
        <taxon>Agaricomycetes</taxon>
        <taxon>Agaricomycetidae</taxon>
        <taxon>Agaricales</taxon>
        <taxon>Agaricineae</taxon>
        <taxon>Psathyrellaceae</taxon>
        <taxon>Candolleomyces</taxon>
    </lineage>
</organism>
<protein>
    <submittedName>
        <fullName evidence="2">Uncharacterized protein</fullName>
    </submittedName>
</protein>
<evidence type="ECO:0000256" key="1">
    <source>
        <dbReference type="SAM" id="MobiDB-lite"/>
    </source>
</evidence>
<sequence length="92" mass="8821">MADKEDEGGHGTNPGTSTVILGTAAIAQEVEAASEKSDDDNAAPAVRCSACIVPGTCAPAAAQTADNNDTPASAGKRHGCVAPAGCAPAAAT</sequence>
<feature type="non-terminal residue" evidence="2">
    <location>
        <position position="92"/>
    </location>
</feature>
<gene>
    <name evidence="2" type="ORF">H1R20_g11583</name>
</gene>
<name>A0A9W8IZE4_9AGAR</name>
<reference evidence="2" key="1">
    <citation type="submission" date="2022-06" db="EMBL/GenBank/DDBJ databases">
        <title>Genome Sequence of Candolleomyces eurysporus.</title>
        <authorList>
            <person name="Buettner E."/>
        </authorList>
    </citation>
    <scope>NUCLEOTIDE SEQUENCE</scope>
    <source>
        <strain evidence="2">VTCC 930004</strain>
    </source>
</reference>
<dbReference type="AlphaFoldDB" id="A0A9W8IZE4"/>
<comment type="caution">
    <text evidence="2">The sequence shown here is derived from an EMBL/GenBank/DDBJ whole genome shotgun (WGS) entry which is preliminary data.</text>
</comment>
<evidence type="ECO:0000313" key="3">
    <source>
        <dbReference type="Proteomes" id="UP001140091"/>
    </source>
</evidence>
<dbReference type="EMBL" id="JANBPK010001166">
    <property type="protein sequence ID" value="KAJ2925512.1"/>
    <property type="molecule type" value="Genomic_DNA"/>
</dbReference>